<comment type="caution">
    <text evidence="1">The sequence shown here is derived from an EMBL/GenBank/DDBJ whole genome shotgun (WGS) entry which is preliminary data.</text>
</comment>
<gene>
    <name evidence="1" type="ORF">CRV2_00012323</name>
</gene>
<reference evidence="1" key="2">
    <citation type="submission" date="2021-10" db="EMBL/GenBank/DDBJ databases">
        <authorList>
            <person name="Piombo E."/>
        </authorList>
    </citation>
    <scope>NUCLEOTIDE SEQUENCE</scope>
</reference>
<name>A0ACA9TX91_BIOOC</name>
<dbReference type="Proteomes" id="UP000836387">
    <property type="component" value="Unassembled WGS sequence"/>
</dbReference>
<proteinExistence type="predicted"/>
<reference evidence="1" key="1">
    <citation type="submission" date="2020-04" db="EMBL/GenBank/DDBJ databases">
        <authorList>
            <person name="Broberg M."/>
        </authorList>
    </citation>
    <scope>NUCLEOTIDE SEQUENCE</scope>
</reference>
<evidence type="ECO:0000313" key="2">
    <source>
        <dbReference type="Proteomes" id="UP000836387"/>
    </source>
</evidence>
<protein>
    <submittedName>
        <fullName evidence="1">Uncharacterized protein</fullName>
    </submittedName>
</protein>
<accession>A0ACA9TX91</accession>
<keyword evidence="2" id="KW-1185">Reference proteome</keyword>
<dbReference type="EMBL" id="CADEHS020000009">
    <property type="protein sequence ID" value="CAG9945585.1"/>
    <property type="molecule type" value="Genomic_DNA"/>
</dbReference>
<evidence type="ECO:0000313" key="1">
    <source>
        <dbReference type="EMBL" id="CAG9945585.1"/>
    </source>
</evidence>
<organism evidence="1 2">
    <name type="scientific">Clonostachys rosea f. rosea IK726</name>
    <dbReference type="NCBI Taxonomy" id="1349383"/>
    <lineage>
        <taxon>Eukaryota</taxon>
        <taxon>Fungi</taxon>
        <taxon>Dikarya</taxon>
        <taxon>Ascomycota</taxon>
        <taxon>Pezizomycotina</taxon>
        <taxon>Sordariomycetes</taxon>
        <taxon>Hypocreomycetidae</taxon>
        <taxon>Hypocreales</taxon>
        <taxon>Bionectriaceae</taxon>
        <taxon>Clonostachys</taxon>
    </lineage>
</organism>
<sequence>MTYGNGLSIVGQRKPAGRQITEVGDKEAQFESLVAARIKEEGEEPEPVTVSDIDEEEGEEESPPTDQVIICDTQSQVASTPARESETPARSRKKRKLPSIAANSSIEDTKKKTRSAEATADLAIGRLADALAAHFSEAQRHPGSTDLEKAIRDILAYTKGRTDEIRFCQTRITKVGSTARQRGSLAAFLHNPLLNTNFPQLQLLNISTITLPIPFYHHFSMNVYTQLGNYIFAPSRSERKHTKFGRIEGSDIIAKRILPSSRVL</sequence>